<evidence type="ECO:0000256" key="2">
    <source>
        <dbReference type="SAM" id="Phobius"/>
    </source>
</evidence>
<feature type="region of interest" description="Disordered" evidence="1">
    <location>
        <begin position="1"/>
        <end position="21"/>
    </location>
</feature>
<dbReference type="GeneID" id="301457027"/>
<evidence type="ECO:0000313" key="3">
    <source>
        <dbReference type="EMBL" id="MDS0244443.1"/>
    </source>
</evidence>
<feature type="region of interest" description="Disordered" evidence="1">
    <location>
        <begin position="93"/>
        <end position="121"/>
    </location>
</feature>
<evidence type="ECO:0000256" key="1">
    <source>
        <dbReference type="SAM" id="MobiDB-lite"/>
    </source>
</evidence>
<gene>
    <name evidence="3" type="ORF">KZC50_02320</name>
</gene>
<evidence type="ECO:0000313" key="4">
    <source>
        <dbReference type="Proteomes" id="UP001183582"/>
    </source>
</evidence>
<dbReference type="EMBL" id="JAHWXH010000001">
    <property type="protein sequence ID" value="MDS0244443.1"/>
    <property type="molecule type" value="Genomic_DNA"/>
</dbReference>
<sequence length="121" mass="13264">MSLTTARPEAPADPPPTRRARRARWRLPVVPLVIAVVCFLGVGVLLYPAAAAWMSQYQQSLRIDDYAHEVEIAGPDALATELARASDYNAALTGGGVPRPRRAHPAVRRGRCGVRRSARRR</sequence>
<comment type="caution">
    <text evidence="3">The sequence shown here is derived from an EMBL/GenBank/DDBJ whole genome shotgun (WGS) entry which is preliminary data.</text>
</comment>
<dbReference type="Proteomes" id="UP001183582">
    <property type="component" value="Unassembled WGS sequence"/>
</dbReference>
<feature type="transmembrane region" description="Helical" evidence="2">
    <location>
        <begin position="29"/>
        <end position="54"/>
    </location>
</feature>
<keyword evidence="2" id="KW-1133">Transmembrane helix</keyword>
<organism evidence="3 4">
    <name type="scientific">Microbacterium aurantiacum</name>
    <dbReference type="NCBI Taxonomy" id="162393"/>
    <lineage>
        <taxon>Bacteria</taxon>
        <taxon>Bacillati</taxon>
        <taxon>Actinomycetota</taxon>
        <taxon>Actinomycetes</taxon>
        <taxon>Micrococcales</taxon>
        <taxon>Microbacteriaceae</taxon>
        <taxon>Microbacterium</taxon>
    </lineage>
</organism>
<reference evidence="3 4" key="1">
    <citation type="submission" date="2021-06" db="EMBL/GenBank/DDBJ databases">
        <title>Genome-based taxonomic framework of Microbacterium strains isolated from marine environment, the description of four new species and reclassification of four preexisting species.</title>
        <authorList>
            <person name="Lee S.D."/>
            <person name="Kim S.-M."/>
            <person name="Byeon Y.-S."/>
            <person name="Yang H.L."/>
            <person name="Kim I.S."/>
        </authorList>
    </citation>
    <scope>NUCLEOTIDE SEQUENCE [LARGE SCALE GENOMIC DNA]</scope>
    <source>
        <strain evidence="3 4">KACC 20514</strain>
    </source>
</reference>
<protein>
    <submittedName>
        <fullName evidence="3">Uncharacterized protein</fullName>
    </submittedName>
</protein>
<keyword evidence="2" id="KW-0812">Transmembrane</keyword>
<name>A0AAJ2HI25_9MICO</name>
<proteinExistence type="predicted"/>
<accession>A0AAJ2HI25</accession>
<dbReference type="RefSeq" id="WP_310890489.1">
    <property type="nucleotide sequence ID" value="NZ_BAAAGR010000001.1"/>
</dbReference>
<keyword evidence="2" id="KW-0472">Membrane</keyword>
<feature type="compositionally biased region" description="Basic residues" evidence="1">
    <location>
        <begin position="99"/>
        <end position="121"/>
    </location>
</feature>
<dbReference type="AlphaFoldDB" id="A0AAJ2HI25"/>